<evidence type="ECO:0000256" key="1">
    <source>
        <dbReference type="ARBA" id="ARBA00004167"/>
    </source>
</evidence>
<evidence type="ECO:0000256" key="4">
    <source>
        <dbReference type="ARBA" id="ARBA00022989"/>
    </source>
</evidence>
<evidence type="ECO:0000256" key="3">
    <source>
        <dbReference type="ARBA" id="ARBA00022729"/>
    </source>
</evidence>
<dbReference type="OrthoDB" id="1746734at2759"/>
<comment type="caution">
    <text evidence="7">The sequence shown here is derived from an EMBL/GenBank/DDBJ whole genome shotgun (WGS) entry which is preliminary data.</text>
</comment>
<name>A0A8X7XU87_POPTO</name>
<keyword evidence="2" id="KW-0812">Transmembrane</keyword>
<protein>
    <recommendedName>
        <fullName evidence="6">Malectin-like domain-containing protein</fullName>
    </recommendedName>
</protein>
<organism evidence="7 8">
    <name type="scientific">Populus tomentosa</name>
    <name type="common">Chinese white poplar</name>
    <dbReference type="NCBI Taxonomy" id="118781"/>
    <lineage>
        <taxon>Eukaryota</taxon>
        <taxon>Viridiplantae</taxon>
        <taxon>Streptophyta</taxon>
        <taxon>Embryophyta</taxon>
        <taxon>Tracheophyta</taxon>
        <taxon>Spermatophyta</taxon>
        <taxon>Magnoliopsida</taxon>
        <taxon>eudicotyledons</taxon>
        <taxon>Gunneridae</taxon>
        <taxon>Pentapetalae</taxon>
        <taxon>rosids</taxon>
        <taxon>fabids</taxon>
        <taxon>Malpighiales</taxon>
        <taxon>Salicaceae</taxon>
        <taxon>Saliceae</taxon>
        <taxon>Populus</taxon>
    </lineage>
</organism>
<dbReference type="Pfam" id="PF12819">
    <property type="entry name" value="Malectin_like"/>
    <property type="match status" value="1"/>
</dbReference>
<evidence type="ECO:0000259" key="6">
    <source>
        <dbReference type="Pfam" id="PF12819"/>
    </source>
</evidence>
<reference evidence="7" key="1">
    <citation type="journal article" date="2020" name="bioRxiv">
        <title>Hybrid origin of Populus tomentosa Carr. identified through genome sequencing and phylogenomic analysis.</title>
        <authorList>
            <person name="An X."/>
            <person name="Gao K."/>
            <person name="Chen Z."/>
            <person name="Li J."/>
            <person name="Yang X."/>
            <person name="Yang X."/>
            <person name="Zhou J."/>
            <person name="Guo T."/>
            <person name="Zhao T."/>
            <person name="Huang S."/>
            <person name="Miao D."/>
            <person name="Khan W.U."/>
            <person name="Rao P."/>
            <person name="Ye M."/>
            <person name="Lei B."/>
            <person name="Liao W."/>
            <person name="Wang J."/>
            <person name="Ji L."/>
            <person name="Li Y."/>
            <person name="Guo B."/>
            <person name="Mustafa N.S."/>
            <person name="Li S."/>
            <person name="Yun Q."/>
            <person name="Keller S.R."/>
            <person name="Mao J."/>
            <person name="Zhang R."/>
            <person name="Strauss S.H."/>
        </authorList>
    </citation>
    <scope>NUCLEOTIDE SEQUENCE</scope>
    <source>
        <strain evidence="7">GM15</strain>
        <tissue evidence="7">Leaf</tissue>
    </source>
</reference>
<gene>
    <name evidence="7" type="ORF">POTOM_059457</name>
</gene>
<feature type="domain" description="Malectin-like" evidence="6">
    <location>
        <begin position="11"/>
        <end position="93"/>
    </location>
</feature>
<dbReference type="EMBL" id="JAAWWB010000038">
    <property type="protein sequence ID" value="KAG6737925.1"/>
    <property type="molecule type" value="Genomic_DNA"/>
</dbReference>
<dbReference type="Proteomes" id="UP000886885">
    <property type="component" value="Chromosome 19D"/>
</dbReference>
<accession>A0A8X7XU87</accession>
<keyword evidence="3" id="KW-0732">Signal</keyword>
<dbReference type="AlphaFoldDB" id="A0A8X7XU87"/>
<dbReference type="InterPro" id="IPR024788">
    <property type="entry name" value="Malectin-like_Carb-bd_dom"/>
</dbReference>
<dbReference type="PANTHER" id="PTHR45631">
    <property type="entry name" value="OS07G0107800 PROTEIN-RELATED"/>
    <property type="match status" value="1"/>
</dbReference>
<comment type="subcellular location">
    <subcellularLocation>
        <location evidence="1">Membrane</location>
        <topology evidence="1">Single-pass membrane protein</topology>
    </subcellularLocation>
</comment>
<keyword evidence="5" id="KW-0472">Membrane</keyword>
<evidence type="ECO:0000313" key="8">
    <source>
        <dbReference type="Proteomes" id="UP000886885"/>
    </source>
</evidence>
<evidence type="ECO:0000313" key="7">
    <source>
        <dbReference type="EMBL" id="KAG6737925.1"/>
    </source>
</evidence>
<keyword evidence="4" id="KW-1133">Transmembrane helix</keyword>
<proteinExistence type="predicted"/>
<keyword evidence="8" id="KW-1185">Reference proteome</keyword>
<evidence type="ECO:0000256" key="5">
    <source>
        <dbReference type="ARBA" id="ARBA00023136"/>
    </source>
</evidence>
<sequence>MNNFVMLRAPIINVTPEFLVFFHFAEIEQIALGERREFTIALNDLEYGPFTLEYLKPLTIRSNLSRPQEVRFSIDATLRSDLLPILNAFEIFELRSLPYSPTNQADGMFSISILLNAIIIVINELLDYWIEGFLRFDPSDPSS</sequence>
<evidence type="ECO:0000256" key="2">
    <source>
        <dbReference type="ARBA" id="ARBA00022692"/>
    </source>
</evidence>
<dbReference type="GO" id="GO:0016020">
    <property type="term" value="C:membrane"/>
    <property type="evidence" value="ECO:0007669"/>
    <property type="project" value="UniProtKB-SubCell"/>
</dbReference>
<dbReference type="PANTHER" id="PTHR45631:SF212">
    <property type="entry name" value="PROTEIN KINASE DOMAIN-CONTAINING PROTEIN"/>
    <property type="match status" value="1"/>
</dbReference>